<name>A0A2S4RZU0_CITAM</name>
<organism evidence="1 2">
    <name type="scientific">Citrobacter amalonaticus</name>
    <dbReference type="NCBI Taxonomy" id="35703"/>
    <lineage>
        <taxon>Bacteria</taxon>
        <taxon>Pseudomonadati</taxon>
        <taxon>Pseudomonadota</taxon>
        <taxon>Gammaproteobacteria</taxon>
        <taxon>Enterobacterales</taxon>
        <taxon>Enterobacteriaceae</taxon>
        <taxon>Citrobacter</taxon>
    </lineage>
</organism>
<accession>A0A2S4RZU0</accession>
<dbReference type="AlphaFoldDB" id="A0A2S4RZU0"/>
<evidence type="ECO:0000313" key="2">
    <source>
        <dbReference type="Proteomes" id="UP000237003"/>
    </source>
</evidence>
<dbReference type="Proteomes" id="UP000237003">
    <property type="component" value="Unassembled WGS sequence"/>
</dbReference>
<protein>
    <submittedName>
        <fullName evidence="1">Uncharacterized protein</fullName>
    </submittedName>
</protein>
<evidence type="ECO:0000313" key="1">
    <source>
        <dbReference type="EMBL" id="POU66688.1"/>
    </source>
</evidence>
<sequence length="113" mass="12958">MLAFLAYPSHVLMYAPGDSLRRRLDTTRNPLGMACDTESQEDLYAGVPIVGRLTGIKEMKVEAVTVGKHHNMCCPPYVRHSTAIIFHFGYLSWISRRWGYFIQEMALFCEEDQ</sequence>
<gene>
    <name evidence="1" type="ORF">C3430_07810</name>
</gene>
<comment type="caution">
    <text evidence="1">The sequence shown here is derived from an EMBL/GenBank/DDBJ whole genome shotgun (WGS) entry which is preliminary data.</text>
</comment>
<proteinExistence type="predicted"/>
<dbReference type="EMBL" id="PQLX01000002">
    <property type="protein sequence ID" value="POU66688.1"/>
    <property type="molecule type" value="Genomic_DNA"/>
</dbReference>
<reference evidence="1 2" key="1">
    <citation type="submission" date="2018-01" db="EMBL/GenBank/DDBJ databases">
        <title>Complete genome sequences of 14 Citrobacter spp. isolated from plant in Canada.</title>
        <authorList>
            <person name="Bhandare S.G."/>
            <person name="Colavecchio A."/>
            <person name="Jeukens J."/>
            <person name="Emond-Rheault J.-G."/>
            <person name="Freschi L."/>
            <person name="Hamel J."/>
            <person name="Kukavica-Ibrulj I."/>
            <person name="Levesque R."/>
            <person name="Goodridge L."/>
        </authorList>
    </citation>
    <scope>NUCLEOTIDE SEQUENCE [LARGE SCALE GENOMIC DNA]</scope>
    <source>
        <strain evidence="1 2">S1285</strain>
    </source>
</reference>